<evidence type="ECO:0000256" key="8">
    <source>
        <dbReference type="SAM" id="SignalP"/>
    </source>
</evidence>
<dbReference type="Gene3D" id="2.170.130.10">
    <property type="entry name" value="TonB-dependent receptor, plug domain"/>
    <property type="match status" value="1"/>
</dbReference>
<keyword evidence="4 7" id="KW-0812">Transmembrane</keyword>
<dbReference type="NCBIfam" id="TIGR04056">
    <property type="entry name" value="OMP_RagA_SusC"/>
    <property type="match status" value="1"/>
</dbReference>
<dbReference type="SUPFAM" id="SSF56935">
    <property type="entry name" value="Porins"/>
    <property type="match status" value="1"/>
</dbReference>
<accession>A0A4Q9HFY6</accession>
<dbReference type="Pfam" id="PF07715">
    <property type="entry name" value="Plug"/>
    <property type="match status" value="1"/>
</dbReference>
<keyword evidence="3 7" id="KW-1134">Transmembrane beta strand</keyword>
<dbReference type="InterPro" id="IPR036942">
    <property type="entry name" value="Beta-barrel_TonB_sf"/>
</dbReference>
<feature type="chain" id="PRO_5020316486" evidence="8">
    <location>
        <begin position="17"/>
        <end position="985"/>
    </location>
</feature>
<keyword evidence="5 7" id="KW-0472">Membrane</keyword>
<evidence type="ECO:0000313" key="11">
    <source>
        <dbReference type="Proteomes" id="UP000291819"/>
    </source>
</evidence>
<dbReference type="InterPro" id="IPR012910">
    <property type="entry name" value="Plug_dom"/>
</dbReference>
<gene>
    <name evidence="10" type="ORF">EYS08_05220</name>
</gene>
<dbReference type="PROSITE" id="PS52016">
    <property type="entry name" value="TONB_DEPENDENT_REC_3"/>
    <property type="match status" value="1"/>
</dbReference>
<feature type="signal peptide" evidence="8">
    <location>
        <begin position="1"/>
        <end position="16"/>
    </location>
</feature>
<organism evidence="10 11">
    <name type="scientific">Pedobacter kyonggii</name>
    <dbReference type="NCBI Taxonomy" id="1926871"/>
    <lineage>
        <taxon>Bacteria</taxon>
        <taxon>Pseudomonadati</taxon>
        <taxon>Bacteroidota</taxon>
        <taxon>Sphingobacteriia</taxon>
        <taxon>Sphingobacteriales</taxon>
        <taxon>Sphingobacteriaceae</taxon>
        <taxon>Pedobacter</taxon>
    </lineage>
</organism>
<dbReference type="InterPro" id="IPR039426">
    <property type="entry name" value="TonB-dep_rcpt-like"/>
</dbReference>
<sequence>MRFVFFLCLCISSVSAMGINHYGWIRQDTTVIQKSLAHISAKDSLQKKVANIGGLNKSVVKSARISSFPGVSLQQYLKGQAAGVTVQEPSGEPGTEQHIFIHGTAVPLFSAKDISSSQPLIVLDGVPLISKDHPFAYDIQQYDYNRIGPATNLLAGVDPENIESIEVIKDLSEVAMYGPRAANGVILIRSKKPQAKKTISFNSYIGLATRDGVNTLNGASESNFRKPFYSQYATEEQKQNTPAYLRDSLYSIYYGPANWTDLYYKNALIYSANASLAGGSDKTNFRASLGNQRNNGVADGTGLSRYSIGFVISMKPLSWLNITTSINGSQLVRDRNRYLRDRFAEERYLPNLTNPISPNKDFYANYLGEYDKSFDKNKTNIFDGYTEFDFSFGKLNITSRFSADYNEGYRDIFYPSTLLETNSYVSNYFGYNQRLTAENIISYSFDWNNVHKLDLQAGQTLQWDTYHYNYGYAYRGSSDYIKINLLNDPKNPLTAFFSYNPNTGFLNTLMYRFLDNIQNNLISFYGKGTYSFKEKYSLSIMLRTDGSSAAQPTSRWFFSPVVSAGWNLKNDLSLQGSKISELKLHASYGRIGRVQLDDRYAAGPQYTVDIGYTGEPRVGTYSGVATLNRPYSSGWVGYNIPWAYSEQINIGGNIGFWGNRLMIAADVYSRSDKDQLIGVPAFAEYGYTQSYQAGMNINNSGIDATINANIFPSSKKLQWNSSLNINYNRNRLKSLPGGLRELVVGNRLLQVGKAVDQYWLLDNGGIYKSDAEVPVNPKTGLPLNFQGIPLKAGDAIWNDRNGDYTIDDADRILTGHSLPLVSGGFNNDFKYGNWTLGLNLYYNLDRNIINQDMAKRFDFINQESANDINSVKEVTFWEKRGNYNKYPVYNPWSSAVPYRSDQNLFLENAAFLKLRSVSVGYDLKDLLKRKRSKIDRLYVYATANNLFTLTPYTGRDPELTDYAGYDTGYGLPIPRTFTLGVKMEL</sequence>
<evidence type="ECO:0000256" key="7">
    <source>
        <dbReference type="PROSITE-ProRule" id="PRU01360"/>
    </source>
</evidence>
<dbReference type="Gene3D" id="2.40.170.20">
    <property type="entry name" value="TonB-dependent receptor, beta-barrel domain"/>
    <property type="match status" value="1"/>
</dbReference>
<name>A0A4Q9HFY6_9SPHI</name>
<dbReference type="EMBL" id="SIXF01000003">
    <property type="protein sequence ID" value="TBO43998.1"/>
    <property type="molecule type" value="Genomic_DNA"/>
</dbReference>
<proteinExistence type="inferred from homology"/>
<evidence type="ECO:0000259" key="9">
    <source>
        <dbReference type="Pfam" id="PF07715"/>
    </source>
</evidence>
<dbReference type="AlphaFoldDB" id="A0A4Q9HFY6"/>
<comment type="caution">
    <text evidence="10">The sequence shown here is derived from an EMBL/GenBank/DDBJ whole genome shotgun (WGS) entry which is preliminary data.</text>
</comment>
<evidence type="ECO:0000256" key="1">
    <source>
        <dbReference type="ARBA" id="ARBA00004571"/>
    </source>
</evidence>
<dbReference type="InterPro" id="IPR023996">
    <property type="entry name" value="TonB-dep_OMP_SusC/RagA"/>
</dbReference>
<evidence type="ECO:0000313" key="10">
    <source>
        <dbReference type="EMBL" id="TBO43998.1"/>
    </source>
</evidence>
<comment type="similarity">
    <text evidence="7">Belongs to the TonB-dependent receptor family.</text>
</comment>
<keyword evidence="2 7" id="KW-0813">Transport</keyword>
<comment type="subcellular location">
    <subcellularLocation>
        <location evidence="1 7">Cell outer membrane</location>
        <topology evidence="1 7">Multi-pass membrane protein</topology>
    </subcellularLocation>
</comment>
<reference evidence="10 11" key="1">
    <citation type="submission" date="2019-02" db="EMBL/GenBank/DDBJ databases">
        <title>Pedobacter kyonggii whole genome sequence analysis.</title>
        <authorList>
            <person name="Dahal R.H."/>
        </authorList>
    </citation>
    <scope>NUCLEOTIDE SEQUENCE [LARGE SCALE GENOMIC DNA]</scope>
    <source>
        <strain evidence="10 11">K-4-11-1</strain>
    </source>
</reference>
<keyword evidence="8" id="KW-0732">Signal</keyword>
<evidence type="ECO:0000256" key="6">
    <source>
        <dbReference type="ARBA" id="ARBA00023237"/>
    </source>
</evidence>
<dbReference type="Proteomes" id="UP000291819">
    <property type="component" value="Unassembled WGS sequence"/>
</dbReference>
<protein>
    <submittedName>
        <fullName evidence="10">SusC/RagA family TonB-linked outer membrane protein</fullName>
    </submittedName>
</protein>
<dbReference type="GO" id="GO:0009279">
    <property type="term" value="C:cell outer membrane"/>
    <property type="evidence" value="ECO:0007669"/>
    <property type="project" value="UniProtKB-SubCell"/>
</dbReference>
<dbReference type="InterPro" id="IPR037066">
    <property type="entry name" value="Plug_dom_sf"/>
</dbReference>
<evidence type="ECO:0000256" key="5">
    <source>
        <dbReference type="ARBA" id="ARBA00023136"/>
    </source>
</evidence>
<evidence type="ECO:0000256" key="4">
    <source>
        <dbReference type="ARBA" id="ARBA00022692"/>
    </source>
</evidence>
<evidence type="ECO:0000256" key="3">
    <source>
        <dbReference type="ARBA" id="ARBA00022452"/>
    </source>
</evidence>
<keyword evidence="11" id="KW-1185">Reference proteome</keyword>
<keyword evidence="6 7" id="KW-0998">Cell outer membrane</keyword>
<dbReference type="RefSeq" id="WP_131028855.1">
    <property type="nucleotide sequence ID" value="NZ_SIXF01000003.1"/>
</dbReference>
<feature type="domain" description="TonB-dependent receptor plug" evidence="9">
    <location>
        <begin position="57"/>
        <end position="185"/>
    </location>
</feature>
<evidence type="ECO:0000256" key="2">
    <source>
        <dbReference type="ARBA" id="ARBA00022448"/>
    </source>
</evidence>
<dbReference type="OrthoDB" id="9768177at2"/>